<dbReference type="PANTHER" id="PTHR11769:SF35">
    <property type="entry name" value="HYALURONIDASE"/>
    <property type="match status" value="1"/>
</dbReference>
<dbReference type="AlphaFoldDB" id="W2TL10"/>
<reference evidence="6" key="1">
    <citation type="journal article" date="2014" name="Nat. Genet.">
        <title>Genome of the human hookworm Necator americanus.</title>
        <authorList>
            <person name="Tang Y.T."/>
            <person name="Gao X."/>
            <person name="Rosa B.A."/>
            <person name="Abubucker S."/>
            <person name="Hallsworth-Pepin K."/>
            <person name="Martin J."/>
            <person name="Tyagi R."/>
            <person name="Heizer E."/>
            <person name="Zhang X."/>
            <person name="Bhonagiri-Palsikar V."/>
            <person name="Minx P."/>
            <person name="Warren W.C."/>
            <person name="Wang Q."/>
            <person name="Zhan B."/>
            <person name="Hotez P.J."/>
            <person name="Sternberg P.W."/>
            <person name="Dougall A."/>
            <person name="Gaze S.T."/>
            <person name="Mulvenna J."/>
            <person name="Sotillo J."/>
            <person name="Ranganathan S."/>
            <person name="Rabelo E.M."/>
            <person name="Wilson R.K."/>
            <person name="Felgner P.L."/>
            <person name="Bethony J."/>
            <person name="Hawdon J.M."/>
            <person name="Gasser R.B."/>
            <person name="Loukas A."/>
            <person name="Mitreva M."/>
        </authorList>
    </citation>
    <scope>NUCLEOTIDE SEQUENCE [LARGE SCALE GENOMIC DNA]</scope>
</reference>
<dbReference type="SUPFAM" id="SSF51445">
    <property type="entry name" value="(Trans)glycosidases"/>
    <property type="match status" value="1"/>
</dbReference>
<evidence type="ECO:0000256" key="1">
    <source>
        <dbReference type="ARBA" id="ARBA00008871"/>
    </source>
</evidence>
<dbReference type="PRINTS" id="PR00846">
    <property type="entry name" value="GLHYDRLASE56"/>
</dbReference>
<dbReference type="KEGG" id="nai:NECAME_17635"/>
<accession>W2TL10</accession>
<dbReference type="PANTHER" id="PTHR11769">
    <property type="entry name" value="HYALURONIDASE"/>
    <property type="match status" value="1"/>
</dbReference>
<dbReference type="OMA" id="FPSIYMD"/>
<dbReference type="Pfam" id="PF01630">
    <property type="entry name" value="Glyco_hydro_56"/>
    <property type="match status" value="1"/>
</dbReference>
<evidence type="ECO:0000256" key="3">
    <source>
        <dbReference type="RuleBase" id="RU610713"/>
    </source>
</evidence>
<dbReference type="EC" id="3.2.1.35" evidence="3"/>
<feature type="signal peptide" evidence="4">
    <location>
        <begin position="1"/>
        <end position="19"/>
    </location>
</feature>
<dbReference type="Proteomes" id="UP000053676">
    <property type="component" value="Unassembled WGS sequence"/>
</dbReference>
<proteinExistence type="inferred from homology"/>
<dbReference type="GO" id="GO:0030214">
    <property type="term" value="P:hyaluronan catabolic process"/>
    <property type="evidence" value="ECO:0007669"/>
    <property type="project" value="TreeGrafter"/>
</dbReference>
<name>W2TL10_NECAM</name>
<dbReference type="Gene3D" id="3.20.20.70">
    <property type="entry name" value="Aldolase class I"/>
    <property type="match status" value="1"/>
</dbReference>
<dbReference type="InterPro" id="IPR013785">
    <property type="entry name" value="Aldolase_TIM"/>
</dbReference>
<evidence type="ECO:0000313" key="6">
    <source>
        <dbReference type="Proteomes" id="UP000053676"/>
    </source>
</evidence>
<sequence>MHYLMKTYFLSLLPTFLSAFKAYWNFPSETCQQKYKIDFDKYEVETNAGLKFFGDKVALFYESKFGLYPYYKDYDENKPVNGGTPQNCTLNDHLEVAKKNITTQTEDNFNGLGVIDLEEWRPIYEQNVYKKEVYKNASLKLANGDPVKAKSDFDQAARNFFVETVRMARAERKTGKWGYYGFPYCNYNAGATGDRECRNDYRKWNDDMMFFYNETTAFYPSTYFSFVASPMQRYLYVKAVLNETRRINEALQRSIPIYLYITIEYKPKTELDSFYDDADLCSAIKQPADMGVDGIILWSSSSNMSKRCEKIKNAMENRIGEKIQKTVEGHAKCRKEKCNENGKCVRKGDTHCIVLSLHWHEVLGMNAFEAMIPINEALREVYNCLRKKRGASAAKTGVSIRMIMNANATSVTLVNFARKQLQPLQQR</sequence>
<keyword evidence="4" id="KW-0732">Signal</keyword>
<evidence type="ECO:0000256" key="2">
    <source>
        <dbReference type="ARBA" id="ARBA00023157"/>
    </source>
</evidence>
<keyword evidence="3" id="KW-0326">Glycosidase</keyword>
<dbReference type="InterPro" id="IPR018155">
    <property type="entry name" value="Hyaluronidase"/>
</dbReference>
<feature type="chain" id="PRO_5004825566" description="Hyaluronidase" evidence="4">
    <location>
        <begin position="20"/>
        <end position="427"/>
    </location>
</feature>
<dbReference type="GO" id="GO:0005975">
    <property type="term" value="P:carbohydrate metabolic process"/>
    <property type="evidence" value="ECO:0007669"/>
    <property type="project" value="InterPro"/>
</dbReference>
<keyword evidence="2" id="KW-1015">Disulfide bond</keyword>
<protein>
    <recommendedName>
        <fullName evidence="3">Hyaluronidase</fullName>
        <ecNumber evidence="3">3.2.1.35</ecNumber>
    </recommendedName>
</protein>
<comment type="similarity">
    <text evidence="1 3">Belongs to the glycosyl hydrolase 56 family.</text>
</comment>
<evidence type="ECO:0000256" key="4">
    <source>
        <dbReference type="SAM" id="SignalP"/>
    </source>
</evidence>
<dbReference type="OrthoDB" id="5796153at2759"/>
<evidence type="ECO:0000313" key="5">
    <source>
        <dbReference type="EMBL" id="ETN82765.1"/>
    </source>
</evidence>
<dbReference type="EMBL" id="KI658384">
    <property type="protein sequence ID" value="ETN82765.1"/>
    <property type="molecule type" value="Genomic_DNA"/>
</dbReference>
<keyword evidence="3" id="KW-0378">Hydrolase</keyword>
<comment type="catalytic activity">
    <reaction evidence="3">
        <text>Random hydrolysis of (1-&gt;4)-linkages between N-acetyl-beta-D-glucosamine and D-glucuronate residues in hyaluronate.</text>
        <dbReference type="EC" id="3.2.1.35"/>
    </reaction>
</comment>
<gene>
    <name evidence="5" type="ORF">NECAME_17635</name>
</gene>
<dbReference type="InterPro" id="IPR017853">
    <property type="entry name" value="GH"/>
</dbReference>
<dbReference type="GO" id="GO:0004415">
    <property type="term" value="F:hyalurononglucosaminidase activity"/>
    <property type="evidence" value="ECO:0007669"/>
    <property type="project" value="UniProtKB-UniRule"/>
</dbReference>
<keyword evidence="6" id="KW-1185">Reference proteome</keyword>
<organism evidence="5 6">
    <name type="scientific">Necator americanus</name>
    <name type="common">Human hookworm</name>
    <dbReference type="NCBI Taxonomy" id="51031"/>
    <lineage>
        <taxon>Eukaryota</taxon>
        <taxon>Metazoa</taxon>
        <taxon>Ecdysozoa</taxon>
        <taxon>Nematoda</taxon>
        <taxon>Chromadorea</taxon>
        <taxon>Rhabditida</taxon>
        <taxon>Rhabditina</taxon>
        <taxon>Rhabditomorpha</taxon>
        <taxon>Strongyloidea</taxon>
        <taxon>Ancylostomatidae</taxon>
        <taxon>Bunostominae</taxon>
        <taxon>Necator</taxon>
    </lineage>
</organism>